<dbReference type="Pfam" id="PF14675">
    <property type="entry name" value="FANCI_S1"/>
    <property type="match status" value="1"/>
</dbReference>
<dbReference type="InterPro" id="IPR029308">
    <property type="entry name" value="FANCI_S1"/>
</dbReference>
<dbReference type="InterPro" id="IPR029312">
    <property type="entry name" value="FANCI_HD2"/>
</dbReference>
<dbReference type="InterPro" id="IPR026171">
    <property type="entry name" value="FANCI"/>
</dbReference>
<gene>
    <name evidence="7" type="ORF">ACA1_282530</name>
</gene>
<evidence type="ECO:0000256" key="1">
    <source>
        <dbReference type="SAM" id="MobiDB-lite"/>
    </source>
</evidence>
<keyword evidence="8" id="KW-1185">Reference proteome</keyword>
<feature type="compositionally biased region" description="Low complexity" evidence="1">
    <location>
        <begin position="1248"/>
        <end position="1262"/>
    </location>
</feature>
<accession>L8H7A1</accession>
<feature type="compositionally biased region" description="Low complexity" evidence="1">
    <location>
        <begin position="1218"/>
        <end position="1239"/>
    </location>
</feature>
<dbReference type="SUPFAM" id="SSF48371">
    <property type="entry name" value="ARM repeat"/>
    <property type="match status" value="1"/>
</dbReference>
<dbReference type="Pfam" id="PF14676">
    <property type="entry name" value="FANCI_S2"/>
    <property type="match status" value="1"/>
</dbReference>
<dbReference type="RefSeq" id="XP_004344830.1">
    <property type="nucleotide sequence ID" value="XM_004344780.1"/>
</dbReference>
<dbReference type="OMA" id="ESWWVRE"/>
<evidence type="ECO:0000259" key="4">
    <source>
        <dbReference type="Pfam" id="PF14678"/>
    </source>
</evidence>
<name>L8H7A1_ACACF</name>
<dbReference type="PANTHER" id="PTHR21818:SF0">
    <property type="entry name" value="FANCONI ANEMIA GROUP I PROTEIN"/>
    <property type="match status" value="1"/>
</dbReference>
<evidence type="ECO:0000259" key="3">
    <source>
        <dbReference type="Pfam" id="PF14676"/>
    </source>
</evidence>
<dbReference type="PANTHER" id="PTHR21818">
    <property type="entry name" value="BC025462 PROTEIN"/>
    <property type="match status" value="1"/>
</dbReference>
<protein>
    <submittedName>
        <fullName evidence="7">Fanconi anemia, complementation group I, putative</fullName>
    </submittedName>
</protein>
<dbReference type="InterPro" id="IPR029314">
    <property type="entry name" value="FANCI_S4"/>
</dbReference>
<dbReference type="GeneID" id="14921964"/>
<dbReference type="InterPro" id="IPR029315">
    <property type="entry name" value="FANCI_S2"/>
</dbReference>
<evidence type="ECO:0000313" key="7">
    <source>
        <dbReference type="EMBL" id="ELR21087.1"/>
    </source>
</evidence>
<dbReference type="Pfam" id="PF14680">
    <property type="entry name" value="FANCI_HD2"/>
    <property type="match status" value="1"/>
</dbReference>
<feature type="compositionally biased region" description="Basic and acidic residues" evidence="1">
    <location>
        <begin position="654"/>
        <end position="671"/>
    </location>
</feature>
<sequence>MQRVIHKIISFFKGIDLNELPSLIYQLILLATKGATDVKASLLRGIANHLESEGRKYDEESPDKRTAASGDEQLLRHIEGTVLLHLQFAIKQDQELGRAFLKVFKSENFPLTSFTVALLLSVARIQRFADQALDTIKTAIQLRTDSLYLGYKTYYKEQQKKSKSHWMEKMRQHMPPTINLDAAILATIKHSAYGWDHITPSLVQLGVMLMDSVSASSPASSVASASAASTASAAGTTSTPTASSSIISVSTPNKMLLRLGVRILLEIFKVHESVRNEILEQILSRVMISGENSNVLQYIILLSSISRECQDLLLGSGGEYLPRIKEVFDYLSYVPPTVTRALLAAVEPIMAINPSFQDHIILVLRKAMFSRELESRLTAVTGFEHLLKSCARKKNKHEAQKAELFSLEMIGFLRRCLSQQWEIRARLYDALTEVFKSSHSLAVKEAILELLLQHFMHFLETDPSVSAPIKLDKCVEVSQTSAATVKRLEPLGNLINAIQRCVMDYKLAMVKRQSSPDHTPSDPLPVFEELQASLDSLVEKLLKTELEDFSLDKSADYSDTSCEGRFHQEAALVLLSTFEVLIDYSVMREMPEPPSADSLKVAIDLFTHYETLQMVVKDATAKKAKGGAKGGAKDKAKDTIVASGSSGSQKGKGKGKEKDLDEVGDEAEAKPKKAARGRGRPGAGAPKRHKLVEGAFLELNCVLGLIKLLVEEVEDSSQSGDANAVQRLIRANQAFQSYFFTAAHNMLNSWNEEVQEGVGLELGDGRSSLLRSRAKFCSEASSYILQEFVSAHLSADSKNKKIAQVQLECLEQSLRFLVTQWGPRKVALLLKESLLPHLANYQDVEAEVPEAEEDQPPLEAEAIIHNTLVRFEAIMLQLAKSKRYKEAEVFKDIIELLFEFLRSPGSVKELVPVHAKLMNIACGETAIENAAAAKWMVSLFLKIARSLPKMNILNALAVDVHVLGHVTEEDPSNQARRYPLINKATVSQILPLITSTIDSSLDEVEQVLVISKSMYLEDKEQDQQYDESEDEGEDKTAGLTARARLLMSECCKQLHLLLKVLSSIVTSAIPLLCAEGLVKALVHLYKILSQLSKTAMQLQLRPSETFQELVKHSGRDFTPTIYELLAYIEKPQDMEDEHVDKAERLTKAKLKRLATLLPNLIFLIEQFESVLIRYGKKFKVNLVEGFRRSTTRDFRIASSNLKKQDDMPPPPPKKKTKTTQPNAAAATSAPTTKAPARAAGLKRKGPASDDAQAATAKSTATSSKKKKSD</sequence>
<dbReference type="VEuPathDB" id="AmoebaDB:ACA1_282530"/>
<dbReference type="AlphaFoldDB" id="L8H7A1"/>
<dbReference type="KEGG" id="acan:ACA1_282530"/>
<dbReference type="GO" id="GO:0070182">
    <property type="term" value="F:DNA polymerase binding"/>
    <property type="evidence" value="ECO:0007669"/>
    <property type="project" value="TreeGrafter"/>
</dbReference>
<reference evidence="7 8" key="1">
    <citation type="journal article" date="2013" name="Genome Biol.">
        <title>Genome of Acanthamoeba castellanii highlights extensive lateral gene transfer and early evolution of tyrosine kinase signaling.</title>
        <authorList>
            <person name="Clarke M."/>
            <person name="Lohan A.J."/>
            <person name="Liu B."/>
            <person name="Lagkouvardos I."/>
            <person name="Roy S."/>
            <person name="Zafar N."/>
            <person name="Bertelli C."/>
            <person name="Schilde C."/>
            <person name="Kianianmomeni A."/>
            <person name="Burglin T.R."/>
            <person name="Frech C."/>
            <person name="Turcotte B."/>
            <person name="Kopec K.O."/>
            <person name="Synnott J.M."/>
            <person name="Choo C."/>
            <person name="Paponov I."/>
            <person name="Finkler A."/>
            <person name="Soon Heng Tan C."/>
            <person name="Hutchins A.P."/>
            <person name="Weinmeier T."/>
            <person name="Rattei T."/>
            <person name="Chu J.S."/>
            <person name="Gimenez G."/>
            <person name="Irimia M."/>
            <person name="Rigden D.J."/>
            <person name="Fitzpatrick D.A."/>
            <person name="Lorenzo-Morales J."/>
            <person name="Bateman A."/>
            <person name="Chiu C.H."/>
            <person name="Tang P."/>
            <person name="Hegemann P."/>
            <person name="Fromm H."/>
            <person name="Raoult D."/>
            <person name="Greub G."/>
            <person name="Miranda-Saavedra D."/>
            <person name="Chen N."/>
            <person name="Nash P."/>
            <person name="Ginger M.L."/>
            <person name="Horn M."/>
            <person name="Schaap P."/>
            <person name="Caler L."/>
            <person name="Loftus B."/>
        </authorList>
    </citation>
    <scope>NUCLEOTIDE SEQUENCE [LARGE SCALE GENOMIC DNA]</scope>
    <source>
        <strain evidence="7 8">Neff</strain>
    </source>
</reference>
<dbReference type="GO" id="GO:0006281">
    <property type="term" value="P:DNA repair"/>
    <property type="evidence" value="ECO:0007669"/>
    <property type="project" value="InterPro"/>
</dbReference>
<feature type="domain" description="FANCI solenoid 1" evidence="2">
    <location>
        <begin position="2"/>
        <end position="91"/>
    </location>
</feature>
<dbReference type="InterPro" id="IPR029310">
    <property type="entry name" value="FANCI_HD1"/>
</dbReference>
<dbReference type="Proteomes" id="UP000011083">
    <property type="component" value="Unassembled WGS sequence"/>
</dbReference>
<evidence type="ECO:0000313" key="8">
    <source>
        <dbReference type="Proteomes" id="UP000011083"/>
    </source>
</evidence>
<dbReference type="OrthoDB" id="6422525at2759"/>
<proteinExistence type="predicted"/>
<dbReference type="Pfam" id="PF14679">
    <property type="entry name" value="FANCI_HD1"/>
    <property type="match status" value="1"/>
</dbReference>
<dbReference type="STRING" id="1257118.L8H7A1"/>
<evidence type="ECO:0000259" key="6">
    <source>
        <dbReference type="Pfam" id="PF14680"/>
    </source>
</evidence>
<feature type="region of interest" description="Disordered" evidence="1">
    <location>
        <begin position="623"/>
        <end position="687"/>
    </location>
</feature>
<organism evidence="7 8">
    <name type="scientific">Acanthamoeba castellanii (strain ATCC 30010 / Neff)</name>
    <dbReference type="NCBI Taxonomy" id="1257118"/>
    <lineage>
        <taxon>Eukaryota</taxon>
        <taxon>Amoebozoa</taxon>
        <taxon>Discosea</taxon>
        <taxon>Longamoebia</taxon>
        <taxon>Centramoebida</taxon>
        <taxon>Acanthamoebidae</taxon>
        <taxon>Acanthamoeba</taxon>
    </lineage>
</organism>
<feature type="region of interest" description="Disordered" evidence="1">
    <location>
        <begin position="1195"/>
        <end position="1269"/>
    </location>
</feature>
<dbReference type="EMBL" id="KB007908">
    <property type="protein sequence ID" value="ELR21087.1"/>
    <property type="molecule type" value="Genomic_DNA"/>
</dbReference>
<evidence type="ECO:0000259" key="5">
    <source>
        <dbReference type="Pfam" id="PF14679"/>
    </source>
</evidence>
<feature type="domain" description="FANCI helical" evidence="6">
    <location>
        <begin position="397"/>
        <end position="617"/>
    </location>
</feature>
<feature type="domain" description="FANCI solenoid 4" evidence="4">
    <location>
        <begin position="956"/>
        <end position="1202"/>
    </location>
</feature>
<feature type="domain" description="FANCI helical" evidence="5">
    <location>
        <begin position="95"/>
        <end position="189"/>
    </location>
</feature>
<evidence type="ECO:0000259" key="2">
    <source>
        <dbReference type="Pfam" id="PF14675"/>
    </source>
</evidence>
<dbReference type="InterPro" id="IPR016024">
    <property type="entry name" value="ARM-type_fold"/>
</dbReference>
<dbReference type="Pfam" id="PF14678">
    <property type="entry name" value="FANCI_S4"/>
    <property type="match status" value="1"/>
</dbReference>
<feature type="domain" description="FANCI solenoid 2" evidence="3">
    <location>
        <begin position="198"/>
        <end position="383"/>
    </location>
</feature>